<dbReference type="EMBL" id="FOIT01000002">
    <property type="protein sequence ID" value="SEV92325.1"/>
    <property type="molecule type" value="Genomic_DNA"/>
</dbReference>
<evidence type="ECO:0000313" key="2">
    <source>
        <dbReference type="Proteomes" id="UP000243605"/>
    </source>
</evidence>
<gene>
    <name evidence="1" type="ORF">SAMN05192557_0791</name>
</gene>
<dbReference type="Proteomes" id="UP000243605">
    <property type="component" value="Unassembled WGS sequence"/>
</dbReference>
<proteinExistence type="predicted"/>
<reference evidence="1 2" key="1">
    <citation type="submission" date="2016-10" db="EMBL/GenBank/DDBJ databases">
        <authorList>
            <person name="Varghese N."/>
            <person name="Submissions S."/>
        </authorList>
    </citation>
    <scope>NUCLEOTIDE SEQUENCE [LARGE SCALE GENOMIC DNA]</scope>
    <source>
        <strain evidence="1 2">IBRC-M10081</strain>
    </source>
</reference>
<accession>A0A662Z4F1</accession>
<sequence length="55" mass="6726">MSLKDCKMFVNFKEYFIKSVYDENVISKLPVSTVFNTKEHGDEQEENTYYHWIIW</sequence>
<dbReference type="RefSeq" id="WP_219314692.1">
    <property type="nucleotide sequence ID" value="NZ_FOIT01000002.1"/>
</dbReference>
<dbReference type="AlphaFoldDB" id="A0A662Z4F1"/>
<name>A0A662Z4F1_9STAP</name>
<organism evidence="1 2">
    <name type="scientific">Aliicoccus persicus</name>
    <dbReference type="NCBI Taxonomy" id="930138"/>
    <lineage>
        <taxon>Bacteria</taxon>
        <taxon>Bacillati</taxon>
        <taxon>Bacillota</taxon>
        <taxon>Bacilli</taxon>
        <taxon>Bacillales</taxon>
        <taxon>Staphylococcaceae</taxon>
        <taxon>Aliicoccus</taxon>
    </lineage>
</organism>
<protein>
    <submittedName>
        <fullName evidence="1">Uncharacterized protein</fullName>
    </submittedName>
</protein>
<keyword evidence="2" id="KW-1185">Reference proteome</keyword>
<evidence type="ECO:0000313" key="1">
    <source>
        <dbReference type="EMBL" id="SEV92325.1"/>
    </source>
</evidence>